<feature type="transmembrane region" description="Helical" evidence="1">
    <location>
        <begin position="76"/>
        <end position="96"/>
    </location>
</feature>
<keyword evidence="1" id="KW-0472">Membrane</keyword>
<accession>A0A9E8MXA6</accession>
<evidence type="ECO:0000313" key="2">
    <source>
        <dbReference type="EMBL" id="WAC03263.1"/>
    </source>
</evidence>
<gene>
    <name evidence="2" type="ORF">N7U66_06745</name>
</gene>
<dbReference type="RefSeq" id="WP_267677839.1">
    <property type="nucleotide sequence ID" value="NZ_CP113088.1"/>
</dbReference>
<protein>
    <submittedName>
        <fullName evidence="2">Phage holin family protein</fullName>
    </submittedName>
</protein>
<dbReference type="AlphaFoldDB" id="A0A9E8MXA6"/>
<keyword evidence="3" id="KW-1185">Reference proteome</keyword>
<dbReference type="EMBL" id="CP113088">
    <property type="protein sequence ID" value="WAC03263.1"/>
    <property type="molecule type" value="Genomic_DNA"/>
</dbReference>
<name>A0A9E8MXA6_9FLAO</name>
<feature type="transmembrane region" description="Helical" evidence="1">
    <location>
        <begin position="47"/>
        <end position="70"/>
    </location>
</feature>
<dbReference type="Proteomes" id="UP001164705">
    <property type="component" value="Chromosome"/>
</dbReference>
<dbReference type="KEGG" id="lnu:N7U66_06745"/>
<organism evidence="2 3">
    <name type="scientific">Lacinutrix neustonica</name>
    <dbReference type="NCBI Taxonomy" id="2980107"/>
    <lineage>
        <taxon>Bacteria</taxon>
        <taxon>Pseudomonadati</taxon>
        <taxon>Bacteroidota</taxon>
        <taxon>Flavobacteriia</taxon>
        <taxon>Flavobacteriales</taxon>
        <taxon>Flavobacteriaceae</taxon>
        <taxon>Lacinutrix</taxon>
    </lineage>
</organism>
<evidence type="ECO:0000256" key="1">
    <source>
        <dbReference type="SAM" id="Phobius"/>
    </source>
</evidence>
<reference evidence="2" key="1">
    <citation type="submission" date="2022-11" db="EMBL/GenBank/DDBJ databases">
        <title>Lacinutrix neustonica HL-RS19T sp. nov., isolated from the surface microlayer sample of brackish Lake Shihwa.</title>
        <authorList>
            <person name="Choi J.Y."/>
            <person name="Hwang C.Y."/>
        </authorList>
    </citation>
    <scope>NUCLEOTIDE SEQUENCE</scope>
    <source>
        <strain evidence="2">HL-RS19</strain>
    </source>
</reference>
<evidence type="ECO:0000313" key="3">
    <source>
        <dbReference type="Proteomes" id="UP001164705"/>
    </source>
</evidence>
<keyword evidence="1" id="KW-0812">Transmembrane</keyword>
<proteinExistence type="predicted"/>
<sequence length="115" mass="12693">MSIFNSLNETSSHAVDTGEKLFKKSYEYYRLKIFQQVSVSISMVLKAILIGGLALIGLFFMAIALAFLIGALIANYAAGFVIVGGLFVLLSVILYLTRNMINKSVVQKLSKTFFK</sequence>
<keyword evidence="1" id="KW-1133">Transmembrane helix</keyword>